<dbReference type="EMBL" id="PDKD01000001">
    <property type="protein sequence ID" value="RXJ93060.1"/>
    <property type="molecule type" value="Genomic_DNA"/>
</dbReference>
<dbReference type="EC" id="1.8.4.11" evidence="4"/>
<name>A0AAD0QIE1_9BACT</name>
<evidence type="ECO:0000259" key="5">
    <source>
        <dbReference type="Pfam" id="PF01625"/>
    </source>
</evidence>
<dbReference type="AlphaFoldDB" id="A0AAD0QIE1"/>
<dbReference type="NCBIfam" id="TIGR00401">
    <property type="entry name" value="msrA"/>
    <property type="match status" value="1"/>
</dbReference>
<dbReference type="HAMAP" id="MF_01401">
    <property type="entry name" value="MsrA"/>
    <property type="match status" value="1"/>
</dbReference>
<dbReference type="InterPro" id="IPR002569">
    <property type="entry name" value="Met_Sox_Rdtase_MsrA_dom"/>
</dbReference>
<dbReference type="Proteomes" id="UP000254504">
    <property type="component" value="Chromosome"/>
</dbReference>
<comment type="catalytic activity">
    <reaction evidence="2 4">
        <text>L-methionyl-[protein] + [thioredoxin]-disulfide + H2O = L-methionyl-(S)-S-oxide-[protein] + [thioredoxin]-dithiol</text>
        <dbReference type="Rhea" id="RHEA:14217"/>
        <dbReference type="Rhea" id="RHEA-COMP:10698"/>
        <dbReference type="Rhea" id="RHEA-COMP:10700"/>
        <dbReference type="Rhea" id="RHEA-COMP:12313"/>
        <dbReference type="Rhea" id="RHEA-COMP:12315"/>
        <dbReference type="ChEBI" id="CHEBI:15377"/>
        <dbReference type="ChEBI" id="CHEBI:16044"/>
        <dbReference type="ChEBI" id="CHEBI:29950"/>
        <dbReference type="ChEBI" id="CHEBI:44120"/>
        <dbReference type="ChEBI" id="CHEBI:50058"/>
        <dbReference type="EC" id="1.8.4.11"/>
    </reaction>
</comment>
<sequence length="162" mass="18818">MSNSKAYFAAGCFWGVEYYFQKENGVKSVISGYMGGHISNPSYEIVCSGNSGHLEVVEVIFDENIISYEKLAKLFFEIHDFTQINGQGPDIGTQYLSAIFYTDENQKNISQNLIVELEKMGYKVATTLYPEVTFYKAEDYHQNYYNRHNKMPYCHRYKKIFN</sequence>
<dbReference type="Proteomes" id="UP000289132">
    <property type="component" value="Unassembled WGS sequence"/>
</dbReference>
<evidence type="ECO:0000313" key="9">
    <source>
        <dbReference type="Proteomes" id="UP000289132"/>
    </source>
</evidence>
<evidence type="ECO:0000256" key="4">
    <source>
        <dbReference type="HAMAP-Rule" id="MF_01401"/>
    </source>
</evidence>
<feature type="domain" description="Peptide methionine sulphoxide reductase MsrA" evidence="5">
    <location>
        <begin position="5"/>
        <end position="155"/>
    </location>
</feature>
<dbReference type="Gene3D" id="3.30.1060.10">
    <property type="entry name" value="Peptide methionine sulphoxide reductase MsrA"/>
    <property type="match status" value="1"/>
</dbReference>
<evidence type="ECO:0000256" key="2">
    <source>
        <dbReference type="ARBA" id="ARBA00047806"/>
    </source>
</evidence>
<keyword evidence="1 4" id="KW-0560">Oxidoreductase</keyword>
<comment type="function">
    <text evidence="4">Has an important function as a repair enzyme for proteins that have been inactivated by oxidation. Catalyzes the reversible oxidation-reduction of methionine sulfoxide in proteins to methionine.</text>
</comment>
<feature type="active site" evidence="4">
    <location>
        <position position="12"/>
    </location>
</feature>
<dbReference type="EMBL" id="CP031367">
    <property type="protein sequence ID" value="AXK48266.1"/>
    <property type="molecule type" value="Genomic_DNA"/>
</dbReference>
<keyword evidence="9" id="KW-1185">Reference proteome</keyword>
<comment type="catalytic activity">
    <reaction evidence="3 4">
        <text>[thioredoxin]-disulfide + L-methionine + H2O = L-methionine (S)-S-oxide + [thioredoxin]-dithiol</text>
        <dbReference type="Rhea" id="RHEA:19993"/>
        <dbReference type="Rhea" id="RHEA-COMP:10698"/>
        <dbReference type="Rhea" id="RHEA-COMP:10700"/>
        <dbReference type="ChEBI" id="CHEBI:15377"/>
        <dbReference type="ChEBI" id="CHEBI:29950"/>
        <dbReference type="ChEBI" id="CHEBI:50058"/>
        <dbReference type="ChEBI" id="CHEBI:57844"/>
        <dbReference type="ChEBI" id="CHEBI:58772"/>
        <dbReference type="EC" id="1.8.4.11"/>
    </reaction>
</comment>
<dbReference type="SUPFAM" id="SSF55068">
    <property type="entry name" value="Peptide methionine sulfoxide reductase"/>
    <property type="match status" value="1"/>
</dbReference>
<evidence type="ECO:0000256" key="1">
    <source>
        <dbReference type="ARBA" id="ARBA00023002"/>
    </source>
</evidence>
<proteinExistence type="inferred from homology"/>
<evidence type="ECO:0000313" key="7">
    <source>
        <dbReference type="EMBL" id="RXJ93060.1"/>
    </source>
</evidence>
<evidence type="ECO:0000256" key="3">
    <source>
        <dbReference type="ARBA" id="ARBA00048782"/>
    </source>
</evidence>
<dbReference type="KEGG" id="atp:ATR_0381"/>
<dbReference type="GO" id="GO:0008113">
    <property type="term" value="F:peptide-methionine (S)-S-oxide reductase activity"/>
    <property type="evidence" value="ECO:0007669"/>
    <property type="project" value="UniProtKB-UniRule"/>
</dbReference>
<reference evidence="7 9" key="1">
    <citation type="submission" date="2017-10" db="EMBL/GenBank/DDBJ databases">
        <title>Genomics of the genus Arcobacter.</title>
        <authorList>
            <person name="Perez-Cataluna A."/>
            <person name="Figueras M.J."/>
        </authorList>
    </citation>
    <scope>NUCLEOTIDE SEQUENCE [LARGE SCALE GENOMIC DNA]</scope>
    <source>
        <strain evidence="7 9">LMG 25534</strain>
    </source>
</reference>
<dbReference type="RefSeq" id="WP_115427807.1">
    <property type="nucleotide sequence ID" value="NZ_CP031367.1"/>
</dbReference>
<accession>A0AAD0QIE1</accession>
<reference evidence="6 8" key="2">
    <citation type="submission" date="2018-07" db="EMBL/GenBank/DDBJ databases">
        <title>Complete genome of the Arcobacter trophiarum type strain LMG 25534.</title>
        <authorList>
            <person name="Miller W.G."/>
            <person name="Yee E."/>
        </authorList>
    </citation>
    <scope>NUCLEOTIDE SEQUENCE [LARGE SCALE GENOMIC DNA]</scope>
    <source>
        <strain evidence="6 8">LMG 25534</strain>
    </source>
</reference>
<gene>
    <name evidence="4 6" type="primary">msrA</name>
    <name evidence="6" type="ORF">ATR_0381</name>
    <name evidence="7" type="ORF">CRU87_00810</name>
</gene>
<evidence type="ECO:0000313" key="8">
    <source>
        <dbReference type="Proteomes" id="UP000254504"/>
    </source>
</evidence>
<organism evidence="6 8">
    <name type="scientific">Aliarcobacter trophiarum LMG 25534</name>
    <dbReference type="NCBI Taxonomy" id="1032241"/>
    <lineage>
        <taxon>Bacteria</taxon>
        <taxon>Pseudomonadati</taxon>
        <taxon>Campylobacterota</taxon>
        <taxon>Epsilonproteobacteria</taxon>
        <taxon>Campylobacterales</taxon>
        <taxon>Arcobacteraceae</taxon>
        <taxon>Aliarcobacter</taxon>
    </lineage>
</organism>
<dbReference type="InterPro" id="IPR036509">
    <property type="entry name" value="Met_Sox_Rdtase_MsrA_sf"/>
</dbReference>
<evidence type="ECO:0000313" key="6">
    <source>
        <dbReference type="EMBL" id="AXK48266.1"/>
    </source>
</evidence>
<dbReference type="Pfam" id="PF01625">
    <property type="entry name" value="PMSR"/>
    <property type="match status" value="1"/>
</dbReference>
<protein>
    <recommendedName>
        <fullName evidence="4">Peptide methionine sulfoxide reductase MsrA</fullName>
        <shortName evidence="4">Protein-methionine-S-oxide reductase</shortName>
        <ecNumber evidence="4">1.8.4.11</ecNumber>
    </recommendedName>
    <alternativeName>
        <fullName evidence="4">Peptide-methionine (S)-S-oxide reductase</fullName>
        <shortName evidence="4">Peptide Met(O) reductase</shortName>
    </alternativeName>
</protein>
<dbReference type="PANTHER" id="PTHR43774:SF1">
    <property type="entry name" value="PEPTIDE METHIONINE SULFOXIDE REDUCTASE MSRA 2"/>
    <property type="match status" value="1"/>
</dbReference>
<comment type="similarity">
    <text evidence="4">Belongs to the MsrA Met sulfoxide reductase family.</text>
</comment>
<dbReference type="PANTHER" id="PTHR43774">
    <property type="entry name" value="PEPTIDE METHIONINE SULFOXIDE REDUCTASE"/>
    <property type="match status" value="1"/>
</dbReference>